<dbReference type="AlphaFoldDB" id="A0ABD2MIJ9"/>
<evidence type="ECO:0000313" key="1">
    <source>
        <dbReference type="EMBL" id="KAL3266211.1"/>
    </source>
</evidence>
<evidence type="ECO:0000313" key="2">
    <source>
        <dbReference type="Proteomes" id="UP001516400"/>
    </source>
</evidence>
<sequence length="194" mass="22194">MKRSKDIYLKTHPCEIYIRNTHNHALYSSAVLRYSSPSNDLVSPTEDPVNNDTENQLCLNETANEQNLVNVYNIKNQLRDMFTQLMDKFENAPEEYQKPISAFIRNFNSCKTDSSLKSALNTFGKYSESALPLKKRGNGTQGVRFIRIQPTALSRRNTKLKGRRVLQSGRLAETQQISDHCYSKPSNNINVCDK</sequence>
<dbReference type="PANTHER" id="PTHR35385:SF2">
    <property type="entry name" value="PROTEIN B, PUTATIVE-RELATED"/>
    <property type="match status" value="1"/>
</dbReference>
<gene>
    <name evidence="1" type="ORF">HHI36_010393</name>
</gene>
<dbReference type="Proteomes" id="UP001516400">
    <property type="component" value="Unassembled WGS sequence"/>
</dbReference>
<dbReference type="EMBL" id="JABFTP020000001">
    <property type="protein sequence ID" value="KAL3266211.1"/>
    <property type="molecule type" value="Genomic_DNA"/>
</dbReference>
<accession>A0ABD2MIJ9</accession>
<proteinExistence type="predicted"/>
<reference evidence="1 2" key="1">
    <citation type="journal article" date="2021" name="BMC Biol.">
        <title>Horizontally acquired antibacterial genes associated with adaptive radiation of ladybird beetles.</title>
        <authorList>
            <person name="Li H.S."/>
            <person name="Tang X.F."/>
            <person name="Huang Y.H."/>
            <person name="Xu Z.Y."/>
            <person name="Chen M.L."/>
            <person name="Du X.Y."/>
            <person name="Qiu B.Y."/>
            <person name="Chen P.T."/>
            <person name="Zhang W."/>
            <person name="Slipinski A."/>
            <person name="Escalona H.E."/>
            <person name="Waterhouse R.M."/>
            <person name="Zwick A."/>
            <person name="Pang H."/>
        </authorList>
    </citation>
    <scope>NUCLEOTIDE SEQUENCE [LARGE SCALE GENOMIC DNA]</scope>
    <source>
        <strain evidence="1">SYSU2018</strain>
    </source>
</reference>
<protein>
    <submittedName>
        <fullName evidence="1">Uncharacterized protein</fullName>
    </submittedName>
</protein>
<dbReference type="PANTHER" id="PTHR35385">
    <property type="entry name" value="PROTEIN B, PUTATIVE-RELATED-RELATED"/>
    <property type="match status" value="1"/>
</dbReference>
<name>A0ABD2MIJ9_9CUCU</name>
<comment type="caution">
    <text evidence="1">The sequence shown here is derived from an EMBL/GenBank/DDBJ whole genome shotgun (WGS) entry which is preliminary data.</text>
</comment>
<organism evidence="1 2">
    <name type="scientific">Cryptolaemus montrouzieri</name>
    <dbReference type="NCBI Taxonomy" id="559131"/>
    <lineage>
        <taxon>Eukaryota</taxon>
        <taxon>Metazoa</taxon>
        <taxon>Ecdysozoa</taxon>
        <taxon>Arthropoda</taxon>
        <taxon>Hexapoda</taxon>
        <taxon>Insecta</taxon>
        <taxon>Pterygota</taxon>
        <taxon>Neoptera</taxon>
        <taxon>Endopterygota</taxon>
        <taxon>Coleoptera</taxon>
        <taxon>Polyphaga</taxon>
        <taxon>Cucujiformia</taxon>
        <taxon>Coccinelloidea</taxon>
        <taxon>Coccinellidae</taxon>
        <taxon>Scymninae</taxon>
        <taxon>Scymnini</taxon>
        <taxon>Cryptolaemus</taxon>
    </lineage>
</organism>
<keyword evidence="2" id="KW-1185">Reference proteome</keyword>